<feature type="compositionally biased region" description="Low complexity" evidence="1">
    <location>
        <begin position="273"/>
        <end position="284"/>
    </location>
</feature>
<feature type="compositionally biased region" description="Low complexity" evidence="1">
    <location>
        <begin position="199"/>
        <end position="214"/>
    </location>
</feature>
<feature type="non-terminal residue" evidence="2">
    <location>
        <position position="368"/>
    </location>
</feature>
<accession>A0A4Q2DUA6</accession>
<reference evidence="2 3" key="1">
    <citation type="submission" date="2019-01" db="EMBL/GenBank/DDBJ databases">
        <title>Draft genome sequence of Psathyrella aberdarensis IHI B618.</title>
        <authorList>
            <person name="Buettner E."/>
            <person name="Kellner H."/>
        </authorList>
    </citation>
    <scope>NUCLEOTIDE SEQUENCE [LARGE SCALE GENOMIC DNA]</scope>
    <source>
        <strain evidence="2 3">IHI B618</strain>
    </source>
</reference>
<feature type="compositionally biased region" description="Low complexity" evidence="1">
    <location>
        <begin position="297"/>
        <end position="307"/>
    </location>
</feature>
<sequence>MLAHHVQRRTPQPPPPVQAQMRPPQPMQLQQQQQQPIRMQIQPQQPPVQQVPQTPNLGSRRPLPRPAGGNTGPAPPPAVGVGRSGTMASRPMSMPPTATGRLPPISTSTANFAPPATPNQPPQPMSASAIPPPSFVQRQIQQIQQMQSEGRLPTTSSSTSPTKGRPLPTAPGGKPSSIDLGQLSGLPSINTGSAFNYNSTSPASPSMSSATGASEDAAPLSASPSKRATLPSSYTSAGGSSSGGISFGGGGGSAMSLSRTTSMAFTSNQANSAALSALENNDNDNTPKRRASPPKFSDSNASSLSSSPTKEDGPRMGWNSNAGLTGSPTKSTGRNSVFGGSNRSSTNLSATNLSSVASTQKLGSVGAS</sequence>
<proteinExistence type="predicted"/>
<feature type="compositionally biased region" description="Polar residues" evidence="1">
    <location>
        <begin position="318"/>
        <end position="339"/>
    </location>
</feature>
<gene>
    <name evidence="2" type="ORF">EST38_g2557</name>
</gene>
<dbReference type="EMBL" id="SDEE01000046">
    <property type="protein sequence ID" value="RXW23271.1"/>
    <property type="molecule type" value="Genomic_DNA"/>
</dbReference>
<feature type="region of interest" description="Disordered" evidence="1">
    <location>
        <begin position="273"/>
        <end position="368"/>
    </location>
</feature>
<feature type="compositionally biased region" description="Gly residues" evidence="1">
    <location>
        <begin position="240"/>
        <end position="253"/>
    </location>
</feature>
<keyword evidence="3" id="KW-1185">Reference proteome</keyword>
<evidence type="ECO:0000313" key="2">
    <source>
        <dbReference type="EMBL" id="RXW23271.1"/>
    </source>
</evidence>
<dbReference type="Proteomes" id="UP000290288">
    <property type="component" value="Unassembled WGS sequence"/>
</dbReference>
<protein>
    <submittedName>
        <fullName evidence="2">Uncharacterized protein</fullName>
    </submittedName>
</protein>
<organism evidence="2 3">
    <name type="scientific">Candolleomyces aberdarensis</name>
    <dbReference type="NCBI Taxonomy" id="2316362"/>
    <lineage>
        <taxon>Eukaryota</taxon>
        <taxon>Fungi</taxon>
        <taxon>Dikarya</taxon>
        <taxon>Basidiomycota</taxon>
        <taxon>Agaricomycotina</taxon>
        <taxon>Agaricomycetes</taxon>
        <taxon>Agaricomycetidae</taxon>
        <taxon>Agaricales</taxon>
        <taxon>Agaricineae</taxon>
        <taxon>Psathyrellaceae</taxon>
        <taxon>Candolleomyces</taxon>
    </lineage>
</organism>
<evidence type="ECO:0000256" key="1">
    <source>
        <dbReference type="SAM" id="MobiDB-lite"/>
    </source>
</evidence>
<feature type="compositionally biased region" description="Polar residues" evidence="1">
    <location>
        <begin position="185"/>
        <end position="198"/>
    </location>
</feature>
<dbReference type="AlphaFoldDB" id="A0A4Q2DUA6"/>
<evidence type="ECO:0000313" key="3">
    <source>
        <dbReference type="Proteomes" id="UP000290288"/>
    </source>
</evidence>
<dbReference type="OrthoDB" id="3071626at2759"/>
<name>A0A4Q2DUA6_9AGAR</name>
<comment type="caution">
    <text evidence="2">The sequence shown here is derived from an EMBL/GenBank/DDBJ whole genome shotgun (WGS) entry which is preliminary data.</text>
</comment>
<feature type="compositionally biased region" description="Low complexity" evidence="1">
    <location>
        <begin position="18"/>
        <end position="55"/>
    </location>
</feature>
<feature type="compositionally biased region" description="Low complexity" evidence="1">
    <location>
        <begin position="137"/>
        <end position="162"/>
    </location>
</feature>
<feature type="region of interest" description="Disordered" evidence="1">
    <location>
        <begin position="1"/>
        <end position="257"/>
    </location>
</feature>
<feature type="compositionally biased region" description="Polar residues" evidence="1">
    <location>
        <begin position="356"/>
        <end position="368"/>
    </location>
</feature>
<feature type="compositionally biased region" description="Low complexity" evidence="1">
    <location>
        <begin position="341"/>
        <end position="355"/>
    </location>
</feature>
<feature type="compositionally biased region" description="Pro residues" evidence="1">
    <location>
        <begin position="115"/>
        <end position="134"/>
    </location>
</feature>